<organism evidence="4 5">
    <name type="scientific">Polyporus arcularius HHB13444</name>
    <dbReference type="NCBI Taxonomy" id="1314778"/>
    <lineage>
        <taxon>Eukaryota</taxon>
        <taxon>Fungi</taxon>
        <taxon>Dikarya</taxon>
        <taxon>Basidiomycota</taxon>
        <taxon>Agaricomycotina</taxon>
        <taxon>Agaricomycetes</taxon>
        <taxon>Polyporales</taxon>
        <taxon>Polyporaceae</taxon>
        <taxon>Polyporus</taxon>
    </lineage>
</organism>
<evidence type="ECO:0000313" key="5">
    <source>
        <dbReference type="Proteomes" id="UP000308197"/>
    </source>
</evidence>
<dbReference type="EMBL" id="ML212109">
    <property type="protein sequence ID" value="TFK79240.1"/>
    <property type="molecule type" value="Genomic_DNA"/>
</dbReference>
<dbReference type="InterPro" id="IPR015943">
    <property type="entry name" value="WD40/YVTN_repeat-like_dom_sf"/>
</dbReference>
<keyword evidence="5" id="KW-1185">Reference proteome</keyword>
<dbReference type="Pfam" id="PF00400">
    <property type="entry name" value="WD40"/>
    <property type="match status" value="1"/>
</dbReference>
<dbReference type="STRING" id="1314778.A0A5C3NTB6"/>
<evidence type="ECO:0000313" key="4">
    <source>
        <dbReference type="EMBL" id="TFK79240.1"/>
    </source>
</evidence>
<proteinExistence type="predicted"/>
<dbReference type="PROSITE" id="PS00678">
    <property type="entry name" value="WD_REPEATS_1"/>
    <property type="match status" value="1"/>
</dbReference>
<feature type="non-terminal residue" evidence="4">
    <location>
        <position position="1"/>
    </location>
</feature>
<dbReference type="InterPro" id="IPR019775">
    <property type="entry name" value="WD40_repeat_CS"/>
</dbReference>
<name>A0A5C3NTB6_9APHY</name>
<dbReference type="PROSITE" id="PS50082">
    <property type="entry name" value="WD_REPEATS_2"/>
    <property type="match status" value="1"/>
</dbReference>
<dbReference type="InterPro" id="IPR036322">
    <property type="entry name" value="WD40_repeat_dom_sf"/>
</dbReference>
<dbReference type="InterPro" id="IPR050505">
    <property type="entry name" value="WDR55/POC1"/>
</dbReference>
<protein>
    <submittedName>
        <fullName evidence="4">WD40 repeat-like protein</fullName>
    </submittedName>
</protein>
<dbReference type="Proteomes" id="UP000308197">
    <property type="component" value="Unassembled WGS sequence"/>
</dbReference>
<evidence type="ECO:0000256" key="3">
    <source>
        <dbReference type="PROSITE-ProRule" id="PRU00221"/>
    </source>
</evidence>
<evidence type="ECO:0000256" key="2">
    <source>
        <dbReference type="ARBA" id="ARBA00022737"/>
    </source>
</evidence>
<dbReference type="SMART" id="SM00320">
    <property type="entry name" value="WD40"/>
    <property type="match status" value="3"/>
</dbReference>
<dbReference type="SUPFAM" id="SSF50978">
    <property type="entry name" value="WD40 repeat-like"/>
    <property type="match status" value="1"/>
</dbReference>
<dbReference type="PANTHER" id="PTHR44019">
    <property type="entry name" value="WD REPEAT-CONTAINING PROTEIN 55"/>
    <property type="match status" value="1"/>
</dbReference>
<evidence type="ECO:0000256" key="1">
    <source>
        <dbReference type="ARBA" id="ARBA00022574"/>
    </source>
</evidence>
<reference evidence="4 5" key="1">
    <citation type="journal article" date="2019" name="Nat. Ecol. Evol.">
        <title>Megaphylogeny resolves global patterns of mushroom evolution.</title>
        <authorList>
            <person name="Varga T."/>
            <person name="Krizsan K."/>
            <person name="Foldi C."/>
            <person name="Dima B."/>
            <person name="Sanchez-Garcia M."/>
            <person name="Sanchez-Ramirez S."/>
            <person name="Szollosi G.J."/>
            <person name="Szarkandi J.G."/>
            <person name="Papp V."/>
            <person name="Albert L."/>
            <person name="Andreopoulos W."/>
            <person name="Angelini C."/>
            <person name="Antonin V."/>
            <person name="Barry K.W."/>
            <person name="Bougher N.L."/>
            <person name="Buchanan P."/>
            <person name="Buyck B."/>
            <person name="Bense V."/>
            <person name="Catcheside P."/>
            <person name="Chovatia M."/>
            <person name="Cooper J."/>
            <person name="Damon W."/>
            <person name="Desjardin D."/>
            <person name="Finy P."/>
            <person name="Geml J."/>
            <person name="Haridas S."/>
            <person name="Hughes K."/>
            <person name="Justo A."/>
            <person name="Karasinski D."/>
            <person name="Kautmanova I."/>
            <person name="Kiss B."/>
            <person name="Kocsube S."/>
            <person name="Kotiranta H."/>
            <person name="LaButti K.M."/>
            <person name="Lechner B.E."/>
            <person name="Liimatainen K."/>
            <person name="Lipzen A."/>
            <person name="Lukacs Z."/>
            <person name="Mihaltcheva S."/>
            <person name="Morgado L.N."/>
            <person name="Niskanen T."/>
            <person name="Noordeloos M.E."/>
            <person name="Ohm R.A."/>
            <person name="Ortiz-Santana B."/>
            <person name="Ovrebo C."/>
            <person name="Racz N."/>
            <person name="Riley R."/>
            <person name="Savchenko A."/>
            <person name="Shiryaev A."/>
            <person name="Soop K."/>
            <person name="Spirin V."/>
            <person name="Szebenyi C."/>
            <person name="Tomsovsky M."/>
            <person name="Tulloss R.E."/>
            <person name="Uehling J."/>
            <person name="Grigoriev I.V."/>
            <person name="Vagvolgyi C."/>
            <person name="Papp T."/>
            <person name="Martin F.M."/>
            <person name="Miettinen O."/>
            <person name="Hibbett D.S."/>
            <person name="Nagy L.G."/>
        </authorList>
    </citation>
    <scope>NUCLEOTIDE SEQUENCE [LARGE SCALE GENOMIC DNA]</scope>
    <source>
        <strain evidence="4 5">HHB13444</strain>
    </source>
</reference>
<keyword evidence="1 3" id="KW-0853">WD repeat</keyword>
<dbReference type="InParanoid" id="A0A5C3NTB6"/>
<dbReference type="Gene3D" id="2.130.10.10">
    <property type="entry name" value="YVTN repeat-like/Quinoprotein amine dehydrogenase"/>
    <property type="match status" value="2"/>
</dbReference>
<feature type="repeat" description="WD" evidence="3">
    <location>
        <begin position="17"/>
        <end position="58"/>
    </location>
</feature>
<gene>
    <name evidence="4" type="ORF">K466DRAFT_505884</name>
</gene>
<sequence>TMSSLHFSAYIEIRHLTRGHCDTVNSLSFSPGGTHLASGGDDTALCIWNISRGQLLYRLLFDEAIDCVLWHPIHPETVIVGLSNGYMFQVYGFSLLTTRRYRIDLGARSAVFCFDYDSSSLCLAIGMGEEVHVTREVSQNSYDGDLILSRPVEEAGAGDQRTRPVAVKFHKNGTNVIASYMNHGVICWDTTTRNILWHMTMPAQTPTMYVGSSALNPTHRYIAVHNVANGIDLYNVGGNGQQSPRKTYRFKERPKSIVHLQVRFIHGGKALVSGTTTGGVLVWETGTGEALQ</sequence>
<keyword evidence="2" id="KW-0677">Repeat</keyword>
<dbReference type="AlphaFoldDB" id="A0A5C3NTB6"/>
<dbReference type="PROSITE" id="PS50294">
    <property type="entry name" value="WD_REPEATS_REGION"/>
    <property type="match status" value="1"/>
</dbReference>
<accession>A0A5C3NTB6</accession>
<dbReference type="InterPro" id="IPR001680">
    <property type="entry name" value="WD40_rpt"/>
</dbReference>
<dbReference type="PANTHER" id="PTHR44019:SF8">
    <property type="entry name" value="POC1 CENTRIOLAR PROTEIN HOMOLOG"/>
    <property type="match status" value="1"/>
</dbReference>